<keyword evidence="1" id="KW-0472">Membrane</keyword>
<feature type="transmembrane region" description="Helical" evidence="1">
    <location>
        <begin position="12"/>
        <end position="31"/>
    </location>
</feature>
<sequence>MSISVAVVMNEAFKLFVYAYNGLVNLLQYILQETIFKANPALANTYGNAIALLISLTALYLLLVFIAAFKKILGVLIAIGWVLLIIAIILNVH</sequence>
<feature type="transmembrane region" description="Helical" evidence="1">
    <location>
        <begin position="43"/>
        <end position="66"/>
    </location>
</feature>
<gene>
    <name evidence="2" type="ordered locus">Cmaq_0562</name>
</gene>
<dbReference type="eggNOG" id="arCOG08088">
    <property type="taxonomic scope" value="Archaea"/>
</dbReference>
<organism evidence="2 3">
    <name type="scientific">Caldivirga maquilingensis (strain ATCC 700844 / DSM 13496 / JCM 10307 / IC-167)</name>
    <dbReference type="NCBI Taxonomy" id="397948"/>
    <lineage>
        <taxon>Archaea</taxon>
        <taxon>Thermoproteota</taxon>
        <taxon>Thermoprotei</taxon>
        <taxon>Thermoproteales</taxon>
        <taxon>Thermoproteaceae</taxon>
        <taxon>Caldivirga</taxon>
    </lineage>
</organism>
<keyword evidence="1" id="KW-1133">Transmembrane helix</keyword>
<evidence type="ECO:0000313" key="2">
    <source>
        <dbReference type="EMBL" id="ABW01405.1"/>
    </source>
</evidence>
<dbReference type="RefSeq" id="WP_012185625.1">
    <property type="nucleotide sequence ID" value="NC_009954.1"/>
</dbReference>
<reference evidence="2 3" key="1">
    <citation type="submission" date="2007-10" db="EMBL/GenBank/DDBJ databases">
        <title>Complete sequence of Caldivirga maquilingensis IC-167.</title>
        <authorList>
            <consortium name="US DOE Joint Genome Institute"/>
            <person name="Copeland A."/>
            <person name="Lucas S."/>
            <person name="Lapidus A."/>
            <person name="Barry K."/>
            <person name="Glavina del Rio T."/>
            <person name="Dalin E."/>
            <person name="Tice H."/>
            <person name="Pitluck S."/>
            <person name="Saunders E."/>
            <person name="Brettin T."/>
            <person name="Bruce D."/>
            <person name="Detter J.C."/>
            <person name="Han C."/>
            <person name="Schmutz J."/>
            <person name="Larimer F."/>
            <person name="Land M."/>
            <person name="Hauser L."/>
            <person name="Kyrpides N."/>
            <person name="Ivanova N."/>
            <person name="Biddle J.F."/>
            <person name="Zhang Z."/>
            <person name="Fitz-Gibbon S.T."/>
            <person name="Lowe T.M."/>
            <person name="Saltikov C."/>
            <person name="House C.H."/>
            <person name="Richardson P."/>
        </authorList>
    </citation>
    <scope>NUCLEOTIDE SEQUENCE [LARGE SCALE GENOMIC DNA]</scope>
    <source>
        <strain evidence="3">ATCC 700844 / DSM 13496 / JCM 10307 / IC-167</strain>
    </source>
</reference>
<dbReference type="AlphaFoldDB" id="A8MC99"/>
<dbReference type="Proteomes" id="UP000001137">
    <property type="component" value="Chromosome"/>
</dbReference>
<evidence type="ECO:0000313" key="3">
    <source>
        <dbReference type="Proteomes" id="UP000001137"/>
    </source>
</evidence>
<dbReference type="HOGENOM" id="CLU_2392738_0_0_2"/>
<name>A8MC99_CALMQ</name>
<keyword evidence="3" id="KW-1185">Reference proteome</keyword>
<evidence type="ECO:0000256" key="1">
    <source>
        <dbReference type="SAM" id="Phobius"/>
    </source>
</evidence>
<keyword evidence="1" id="KW-0812">Transmembrane</keyword>
<dbReference type="OrthoDB" id="377055at2157"/>
<feature type="transmembrane region" description="Helical" evidence="1">
    <location>
        <begin position="72"/>
        <end position="92"/>
    </location>
</feature>
<proteinExistence type="predicted"/>
<dbReference type="EMBL" id="CP000852">
    <property type="protein sequence ID" value="ABW01405.1"/>
    <property type="molecule type" value="Genomic_DNA"/>
</dbReference>
<accession>A8MC99</accession>
<dbReference type="KEGG" id="cma:Cmaq_0562"/>
<protein>
    <submittedName>
        <fullName evidence="2">Uncharacterized protein</fullName>
    </submittedName>
</protein>
<dbReference type="GeneID" id="5709967"/>